<organism evidence="1 2">
    <name type="scientific">Orchesella dallaii</name>
    <dbReference type="NCBI Taxonomy" id="48710"/>
    <lineage>
        <taxon>Eukaryota</taxon>
        <taxon>Metazoa</taxon>
        <taxon>Ecdysozoa</taxon>
        <taxon>Arthropoda</taxon>
        <taxon>Hexapoda</taxon>
        <taxon>Collembola</taxon>
        <taxon>Entomobryomorpha</taxon>
        <taxon>Entomobryoidea</taxon>
        <taxon>Orchesellidae</taxon>
        <taxon>Orchesellinae</taxon>
        <taxon>Orchesella</taxon>
    </lineage>
</organism>
<evidence type="ECO:0000313" key="1">
    <source>
        <dbReference type="EMBL" id="CAL8113262.1"/>
    </source>
</evidence>
<proteinExistence type="predicted"/>
<dbReference type="Proteomes" id="UP001642540">
    <property type="component" value="Unassembled WGS sequence"/>
</dbReference>
<reference evidence="1 2" key="1">
    <citation type="submission" date="2024-08" db="EMBL/GenBank/DDBJ databases">
        <authorList>
            <person name="Cucini C."/>
            <person name="Frati F."/>
        </authorList>
    </citation>
    <scope>NUCLEOTIDE SEQUENCE [LARGE SCALE GENOMIC DNA]</scope>
</reference>
<dbReference type="EMBL" id="CAXLJM020000049">
    <property type="protein sequence ID" value="CAL8113262.1"/>
    <property type="molecule type" value="Genomic_DNA"/>
</dbReference>
<gene>
    <name evidence="1" type="ORF">ODALV1_LOCUS15964</name>
</gene>
<evidence type="ECO:0000313" key="2">
    <source>
        <dbReference type="Proteomes" id="UP001642540"/>
    </source>
</evidence>
<protein>
    <submittedName>
        <fullName evidence="1">Uncharacterized protein</fullName>
    </submittedName>
</protein>
<accession>A0ABP1QWS0</accession>
<keyword evidence="2" id="KW-1185">Reference proteome</keyword>
<comment type="caution">
    <text evidence="1">The sequence shown here is derived from an EMBL/GenBank/DDBJ whole genome shotgun (WGS) entry which is preliminary data.</text>
</comment>
<sequence>MGELLIVDGAMFSSTSTIYTMKSLDSECGSDYHSTLGDRQRVKGHLLSQDNVRSDSNGVGLLVSMWATELMDKDCELWLRNYGRKTVDNESKLGLLHKYFLLQVAIGIWYYEGNYDIACLETYFGNLTDRPTNQPTTTPIFM</sequence>
<name>A0ABP1QWS0_9HEXA</name>